<evidence type="ECO:0000313" key="1">
    <source>
        <dbReference type="EMBL" id="PWR00173.1"/>
    </source>
</evidence>
<dbReference type="PANTHER" id="PTHR34720:SF9">
    <property type="entry name" value="BLR4714 PROTEIN"/>
    <property type="match status" value="1"/>
</dbReference>
<comment type="caution">
    <text evidence="1">The sequence shown here is derived from an EMBL/GenBank/DDBJ whole genome shotgun (WGS) entry which is preliminary data.</text>
</comment>
<dbReference type="RefSeq" id="WP_109836228.1">
    <property type="nucleotide sequence ID" value="NZ_QGKM01000005.1"/>
</dbReference>
<protein>
    <recommendedName>
        <fullName evidence="3">Tandem-95 repeat protein</fullName>
    </recommendedName>
</protein>
<dbReference type="Gene3D" id="2.60.40.3440">
    <property type="match status" value="4"/>
</dbReference>
<sequence>MTIIEVTQGSEGGSVSIADNQIVYTPTTDFTGKDTFTYTISDGNGGTSTASVSVTVNTSGTGSTNNAPSAFDDVETTDMGTAVTVNVTGNDIDPDGDMIMIKSFNQAVNGTVTEGAGGQLIYTPNAGFSGSDSFTYVIEDLAGLTSEATVFITVNEAATVNIDPTATDDSGETLSGKSVHINVLENDSDSDGGTISIDSFTQGAYGSVTQSATGELTYTANTGYVGKDQFTYTIIDGQGGSSTATVYIDVKSATDDGTGTGCSVVCTKVKADDHLMDANTTATIDVLANDDGSNLNIITVSQGANGTVSISGNKVTYTPNKDYVGDDVFWYEVQDATGYKDSNMVMVYVEATK</sequence>
<dbReference type="OrthoDB" id="5902819at2"/>
<evidence type="ECO:0008006" key="3">
    <source>
        <dbReference type="Google" id="ProtNLM"/>
    </source>
</evidence>
<name>A0A317CV06_9GAMM</name>
<dbReference type="EMBL" id="QGKM01000005">
    <property type="protein sequence ID" value="PWR00173.1"/>
    <property type="molecule type" value="Genomic_DNA"/>
</dbReference>
<gene>
    <name evidence="1" type="ORF">DKW60_03275</name>
</gene>
<keyword evidence="2" id="KW-1185">Reference proteome</keyword>
<organism evidence="1 2">
    <name type="scientific">Leucothrix pacifica</name>
    <dbReference type="NCBI Taxonomy" id="1247513"/>
    <lineage>
        <taxon>Bacteria</taxon>
        <taxon>Pseudomonadati</taxon>
        <taxon>Pseudomonadota</taxon>
        <taxon>Gammaproteobacteria</taxon>
        <taxon>Thiotrichales</taxon>
        <taxon>Thiotrichaceae</taxon>
        <taxon>Leucothrix</taxon>
    </lineage>
</organism>
<accession>A0A317CV06</accession>
<dbReference type="NCBIfam" id="NF012211">
    <property type="entry name" value="tand_rpt_95"/>
    <property type="match status" value="4"/>
</dbReference>
<proteinExistence type="predicted"/>
<dbReference type="PANTHER" id="PTHR34720">
    <property type="entry name" value="MICROCYSTIN DEPENDENT PROTEIN"/>
    <property type="match status" value="1"/>
</dbReference>
<dbReference type="AlphaFoldDB" id="A0A317CV06"/>
<evidence type="ECO:0000313" key="2">
    <source>
        <dbReference type="Proteomes" id="UP000245539"/>
    </source>
</evidence>
<reference evidence="1 2" key="1">
    <citation type="submission" date="2018-05" db="EMBL/GenBank/DDBJ databases">
        <title>Leucothrix arctica sp. nov., isolated from Arctic seawater.</title>
        <authorList>
            <person name="Choi A."/>
            <person name="Baek K."/>
        </authorList>
    </citation>
    <scope>NUCLEOTIDE SEQUENCE [LARGE SCALE GENOMIC DNA]</scope>
    <source>
        <strain evidence="1 2">JCM 18388</strain>
    </source>
</reference>
<dbReference type="Pfam" id="PF17963">
    <property type="entry name" value="Big_9"/>
    <property type="match status" value="4"/>
</dbReference>
<dbReference type="Proteomes" id="UP000245539">
    <property type="component" value="Unassembled WGS sequence"/>
</dbReference>